<feature type="region of interest" description="Disordered" evidence="1">
    <location>
        <begin position="123"/>
        <end position="205"/>
    </location>
</feature>
<feature type="compositionally biased region" description="Low complexity" evidence="1">
    <location>
        <begin position="229"/>
        <end position="244"/>
    </location>
</feature>
<evidence type="ECO:0000313" key="2">
    <source>
        <dbReference type="EMBL" id="KXU82498.1"/>
    </source>
</evidence>
<feature type="compositionally biased region" description="Low complexity" evidence="1">
    <location>
        <begin position="185"/>
        <end position="198"/>
    </location>
</feature>
<feature type="compositionally biased region" description="Basic and acidic residues" evidence="1">
    <location>
        <begin position="144"/>
        <end position="158"/>
    </location>
</feature>
<dbReference type="AlphaFoldDB" id="A0A149PBU0"/>
<dbReference type="EMBL" id="LRBG01000039">
    <property type="protein sequence ID" value="KXU82498.1"/>
    <property type="molecule type" value="Genomic_DNA"/>
</dbReference>
<accession>A0A149PBU0</accession>
<name>A0A149PBU0_9BURK</name>
<proteinExistence type="predicted"/>
<sequence>MIFTGLVVGALAVGGYAYVSQSKDDSLSTYELGLTHGGDSTSSSRGDIISGRITRGPVAAGLDSTASVAARVQAARNSLLRDDVVAARAQLNAVRPAHEREEPVIDLQKQIQAQAVRDQRALAAAQASEVPRTLPPSSTPLKIGDSHGSRSAAHEHWNRASSYAKSGRPTETVKARARNDGGSSGSVSVANAQAVSSQPVDVRPALKPGESVANAANAPTASAALNAPNASQAMQQTTQAVQTTPSNPPAELSAQTALPPRVVQPAPSTDTLPKPDSGPKTRAQVRAEIARAREDGSLPVFGNPDPAGPAGAPRVIGAVRP</sequence>
<reference evidence="2 3" key="1">
    <citation type="journal article" date="2015" name="Int. J. Syst. Evol. Microbiol.">
        <title>Burkholderia monticola sp. nov., isolated from mountain soil.</title>
        <authorList>
            <person name="Baek I."/>
            <person name="Seo B."/>
            <person name="Lee I."/>
            <person name="Yi H."/>
            <person name="Chun J."/>
        </authorList>
    </citation>
    <scope>NUCLEOTIDE SEQUENCE [LARGE SCALE GENOMIC DNA]</scope>
    <source>
        <strain evidence="2 3">JC2948</strain>
    </source>
</reference>
<dbReference type="Proteomes" id="UP000075613">
    <property type="component" value="Unassembled WGS sequence"/>
</dbReference>
<evidence type="ECO:0000313" key="3">
    <source>
        <dbReference type="Proteomes" id="UP000075613"/>
    </source>
</evidence>
<protein>
    <recommendedName>
        <fullName evidence="4">DUF4148 domain-containing protein</fullName>
    </recommendedName>
</protein>
<feature type="compositionally biased region" description="Low complexity" evidence="1">
    <location>
        <begin position="302"/>
        <end position="313"/>
    </location>
</feature>
<dbReference type="OrthoDB" id="9089849at2"/>
<comment type="caution">
    <text evidence="2">The sequence shown here is derived from an EMBL/GenBank/DDBJ whole genome shotgun (WGS) entry which is preliminary data.</text>
</comment>
<feature type="region of interest" description="Disordered" evidence="1">
    <location>
        <begin position="229"/>
        <end position="321"/>
    </location>
</feature>
<evidence type="ECO:0008006" key="4">
    <source>
        <dbReference type="Google" id="ProtNLM"/>
    </source>
</evidence>
<organism evidence="2 3">
    <name type="scientific">Paraburkholderia monticola</name>
    <dbReference type="NCBI Taxonomy" id="1399968"/>
    <lineage>
        <taxon>Bacteria</taxon>
        <taxon>Pseudomonadati</taxon>
        <taxon>Pseudomonadota</taxon>
        <taxon>Betaproteobacteria</taxon>
        <taxon>Burkholderiales</taxon>
        <taxon>Burkholderiaceae</taxon>
        <taxon>Paraburkholderia</taxon>
    </lineage>
</organism>
<keyword evidence="3" id="KW-1185">Reference proteome</keyword>
<evidence type="ECO:0000256" key="1">
    <source>
        <dbReference type="SAM" id="MobiDB-lite"/>
    </source>
</evidence>
<gene>
    <name evidence="2" type="ORF">CI15_33790</name>
</gene>
<dbReference type="RefSeq" id="WP_062137697.1">
    <property type="nucleotide sequence ID" value="NZ_LRBG01000039.1"/>
</dbReference>